<dbReference type="AlphaFoldDB" id="A0A3M7QCX7"/>
<proteinExistence type="predicted"/>
<gene>
    <name evidence="1" type="ORF">BpHYR1_027672</name>
</gene>
<comment type="caution">
    <text evidence="1">The sequence shown here is derived from an EMBL/GenBank/DDBJ whole genome shotgun (WGS) entry which is preliminary data.</text>
</comment>
<protein>
    <submittedName>
        <fullName evidence="1">Uncharacterized protein</fullName>
    </submittedName>
</protein>
<organism evidence="1 2">
    <name type="scientific">Brachionus plicatilis</name>
    <name type="common">Marine rotifer</name>
    <name type="synonym">Brachionus muelleri</name>
    <dbReference type="NCBI Taxonomy" id="10195"/>
    <lineage>
        <taxon>Eukaryota</taxon>
        <taxon>Metazoa</taxon>
        <taxon>Spiralia</taxon>
        <taxon>Gnathifera</taxon>
        <taxon>Rotifera</taxon>
        <taxon>Eurotatoria</taxon>
        <taxon>Monogononta</taxon>
        <taxon>Pseudotrocha</taxon>
        <taxon>Ploima</taxon>
        <taxon>Brachionidae</taxon>
        <taxon>Brachionus</taxon>
    </lineage>
</organism>
<dbReference type="Proteomes" id="UP000276133">
    <property type="component" value="Unassembled WGS sequence"/>
</dbReference>
<evidence type="ECO:0000313" key="2">
    <source>
        <dbReference type="Proteomes" id="UP000276133"/>
    </source>
</evidence>
<reference evidence="1 2" key="1">
    <citation type="journal article" date="2018" name="Sci. Rep.">
        <title>Genomic signatures of local adaptation to the degree of environmental predictability in rotifers.</title>
        <authorList>
            <person name="Franch-Gras L."/>
            <person name="Hahn C."/>
            <person name="Garcia-Roger E.M."/>
            <person name="Carmona M.J."/>
            <person name="Serra M."/>
            <person name="Gomez A."/>
        </authorList>
    </citation>
    <scope>NUCLEOTIDE SEQUENCE [LARGE SCALE GENOMIC DNA]</scope>
    <source>
        <strain evidence="1">HYR1</strain>
    </source>
</reference>
<sequence>MFDKQLLIAVCFDLNFTPLVGLLKKIKAGFGLDLRLDSKISYCNTSCTPGSSFESRLRRENLLFNLFNSVTLLNYDFNPERQRFFISSTIVIKYYKISDLGKSHQSSHLT</sequence>
<accession>A0A3M7QCX7</accession>
<keyword evidence="2" id="KW-1185">Reference proteome</keyword>
<evidence type="ECO:0000313" key="1">
    <source>
        <dbReference type="EMBL" id="RNA09153.1"/>
    </source>
</evidence>
<name>A0A3M7QCX7_BRAPC</name>
<dbReference type="EMBL" id="REGN01006530">
    <property type="protein sequence ID" value="RNA09153.1"/>
    <property type="molecule type" value="Genomic_DNA"/>
</dbReference>